<protein>
    <submittedName>
        <fullName evidence="4">Plastocyanin</fullName>
    </submittedName>
</protein>
<dbReference type="EMBL" id="WBUI01000005">
    <property type="protein sequence ID" value="KAB2933677.1"/>
    <property type="molecule type" value="Genomic_DNA"/>
</dbReference>
<dbReference type="InterPro" id="IPR039448">
    <property type="entry name" value="Beta_helix"/>
</dbReference>
<dbReference type="SMART" id="SM00710">
    <property type="entry name" value="PbH1"/>
    <property type="match status" value="6"/>
</dbReference>
<dbReference type="AlphaFoldDB" id="A0A833H326"/>
<evidence type="ECO:0000313" key="5">
    <source>
        <dbReference type="Proteomes" id="UP000460298"/>
    </source>
</evidence>
<keyword evidence="1" id="KW-0812">Transmembrane</keyword>
<feature type="chain" id="PRO_5032740380" evidence="2">
    <location>
        <begin position="28"/>
        <end position="651"/>
    </location>
</feature>
<feature type="transmembrane region" description="Helical" evidence="1">
    <location>
        <begin position="563"/>
        <end position="586"/>
    </location>
</feature>
<dbReference type="InterPro" id="IPR011050">
    <property type="entry name" value="Pectin_lyase_fold/virulence"/>
</dbReference>
<evidence type="ECO:0000256" key="2">
    <source>
        <dbReference type="SAM" id="SignalP"/>
    </source>
</evidence>
<dbReference type="Gene3D" id="2.160.20.10">
    <property type="entry name" value="Single-stranded right-handed beta-helix, Pectin lyase-like"/>
    <property type="match status" value="1"/>
</dbReference>
<gene>
    <name evidence="4" type="ORF">F9K24_06705</name>
</gene>
<evidence type="ECO:0000259" key="3">
    <source>
        <dbReference type="Pfam" id="PF13229"/>
    </source>
</evidence>
<feature type="domain" description="Right handed beta helix" evidence="3">
    <location>
        <begin position="205"/>
        <end position="325"/>
    </location>
</feature>
<dbReference type="Gene3D" id="2.60.40.420">
    <property type="entry name" value="Cupredoxins - blue copper proteins"/>
    <property type="match status" value="1"/>
</dbReference>
<dbReference type="InterPro" id="IPR012334">
    <property type="entry name" value="Pectin_lyas_fold"/>
</dbReference>
<feature type="transmembrane region" description="Helical" evidence="1">
    <location>
        <begin position="598"/>
        <end position="618"/>
    </location>
</feature>
<organism evidence="4 5">
    <name type="scientific">Leptonema illini</name>
    <dbReference type="NCBI Taxonomy" id="183"/>
    <lineage>
        <taxon>Bacteria</taxon>
        <taxon>Pseudomonadati</taxon>
        <taxon>Spirochaetota</taxon>
        <taxon>Spirochaetia</taxon>
        <taxon>Leptospirales</taxon>
        <taxon>Leptospiraceae</taxon>
        <taxon>Leptonema</taxon>
    </lineage>
</organism>
<dbReference type="InterPro" id="IPR006626">
    <property type="entry name" value="PbH1"/>
</dbReference>
<sequence>MEKHMRKTALTAITALLLLLASCGSPGEGGGFAHVTMMDNFFSPPLSRIHKGGQIEFFNKGLNPHNAIAVDKSWSTETTYGDLVMLGGAKTRVTYPADGVFPYYCSFHATPDGKLGMVATIVVGDVEYKAEVTGKAEPAPEKWSGRTRKVPQEHPTIQNAVDAASPGDLILIDKGVYREEVVVTTPGLILRGVSRSETIIDGEFVRGNGILVVGADGVVIENMTARNATLNGFFWTGVKGYRGSYLTAYNNGDYGLYAFDSVDGIFEHSYASGSPDSSFYIGQCYPCRAILYNNIGENNAMGYSGTNSGGDLYLINNIFKNNMVGAGPNTLDSELLPPERESTLIGNIIVSNNNRNAPAKALTYPSYGNGIMIAGGIRNDIEKNLILGHANNGVLIIPNLQENLWLAYDNTVKDNIVLDSGRADLALVGPVSTGNCYQGNQFRTQIPYGLSALNSCDSPIRVISGGDLSMMMGALAMMIEAKVGLAKTGDYKTQPVPPAQPEMPDTIKDRLQPAVNVFEQNKAIVDNADYHPLTEQYLKEYGPSRLATAGSIQPVLPYGVLGLLYHVFAFLLPLTVYAAWTSLAFVDMHQRENTNGRTLWTALLVLLPFVGSLAYHLRGGSTIPAHIRRSMLATGAGVFLVFLIAAVLVVL</sequence>
<proteinExistence type="predicted"/>
<accession>A0A833H326</accession>
<feature type="signal peptide" evidence="2">
    <location>
        <begin position="1"/>
        <end position="27"/>
    </location>
</feature>
<dbReference type="Pfam" id="PF13229">
    <property type="entry name" value="Beta_helix"/>
    <property type="match status" value="1"/>
</dbReference>
<keyword evidence="1" id="KW-1133">Transmembrane helix</keyword>
<dbReference type="Proteomes" id="UP000460298">
    <property type="component" value="Unassembled WGS sequence"/>
</dbReference>
<keyword evidence="1" id="KW-0472">Membrane</keyword>
<dbReference type="SUPFAM" id="SSF49503">
    <property type="entry name" value="Cupredoxins"/>
    <property type="match status" value="1"/>
</dbReference>
<name>A0A833H326_9LEPT</name>
<dbReference type="InterPro" id="IPR008972">
    <property type="entry name" value="Cupredoxin"/>
</dbReference>
<dbReference type="SUPFAM" id="SSF51126">
    <property type="entry name" value="Pectin lyase-like"/>
    <property type="match status" value="1"/>
</dbReference>
<reference evidence="4 5" key="1">
    <citation type="submission" date="2019-10" db="EMBL/GenBank/DDBJ databases">
        <title>Extracellular Electron Transfer in a Candidatus Methanoperedens spp. Enrichment Culture.</title>
        <authorList>
            <person name="Berger S."/>
            <person name="Rangel Shaw D."/>
            <person name="Berben T."/>
            <person name="In 'T Zandt M."/>
            <person name="Frank J."/>
            <person name="Reimann J."/>
            <person name="Jetten M.S.M."/>
            <person name="Welte C.U."/>
        </authorList>
    </citation>
    <scope>NUCLEOTIDE SEQUENCE [LARGE SCALE GENOMIC DNA]</scope>
    <source>
        <strain evidence="4">SB12</strain>
    </source>
</reference>
<dbReference type="PROSITE" id="PS51257">
    <property type="entry name" value="PROKAR_LIPOPROTEIN"/>
    <property type="match status" value="1"/>
</dbReference>
<feature type="transmembrane region" description="Helical" evidence="1">
    <location>
        <begin position="630"/>
        <end position="650"/>
    </location>
</feature>
<comment type="caution">
    <text evidence="4">The sequence shown here is derived from an EMBL/GenBank/DDBJ whole genome shotgun (WGS) entry which is preliminary data.</text>
</comment>
<evidence type="ECO:0000313" key="4">
    <source>
        <dbReference type="EMBL" id="KAB2933677.1"/>
    </source>
</evidence>
<evidence type="ECO:0000256" key="1">
    <source>
        <dbReference type="SAM" id="Phobius"/>
    </source>
</evidence>
<keyword evidence="2" id="KW-0732">Signal</keyword>